<dbReference type="GO" id="GO:0005829">
    <property type="term" value="C:cytosol"/>
    <property type="evidence" value="ECO:0007669"/>
    <property type="project" value="TreeGrafter"/>
</dbReference>
<proteinExistence type="inferred from homology"/>
<dbReference type="GO" id="GO:0019239">
    <property type="term" value="F:deaminase activity"/>
    <property type="evidence" value="ECO:0007669"/>
    <property type="project" value="TreeGrafter"/>
</dbReference>
<keyword evidence="2" id="KW-0378">Hydrolase</keyword>
<comment type="similarity">
    <text evidence="1">Belongs to the RutC family.</text>
</comment>
<evidence type="ECO:0000313" key="3">
    <source>
        <dbReference type="Proteomes" id="UP000018291"/>
    </source>
</evidence>
<dbReference type="InterPro" id="IPR035959">
    <property type="entry name" value="RutC-like_sf"/>
</dbReference>
<accession>R4Z103</accession>
<dbReference type="InterPro" id="IPR019897">
    <property type="entry name" value="RidA_CS"/>
</dbReference>
<dbReference type="NCBIfam" id="TIGR00004">
    <property type="entry name" value="Rid family detoxifying hydrolase"/>
    <property type="match status" value="1"/>
</dbReference>
<dbReference type="AlphaFoldDB" id="R4Z103"/>
<protein>
    <submittedName>
        <fullName evidence="2">Aminoacrylate/iminopropionate hydrolase/deaminase</fullName>
    </submittedName>
</protein>
<gene>
    <name evidence="2" type="primary">yabJ</name>
    <name evidence="2" type="ORF">BN381_150079</name>
</gene>
<dbReference type="PANTHER" id="PTHR11803:SF58">
    <property type="entry name" value="PROTEIN HMF1-RELATED"/>
    <property type="match status" value="1"/>
</dbReference>
<dbReference type="InterPro" id="IPR006056">
    <property type="entry name" value="RidA"/>
</dbReference>
<reference evidence="2 3" key="1">
    <citation type="journal article" date="2013" name="ISME J.">
        <title>Metabolic model for the filamentous 'Candidatus Microthrix parvicella' based on genomic and metagenomic analyses.</title>
        <authorList>
            <person name="Jon McIlroy S."/>
            <person name="Kristiansen R."/>
            <person name="Albertsen M."/>
            <person name="Michael Karst S."/>
            <person name="Rossetti S."/>
            <person name="Lund Nielsen J."/>
            <person name="Tandoi V."/>
            <person name="James Seviour R."/>
            <person name="Nielsen P.H."/>
        </authorList>
    </citation>
    <scope>NUCLEOTIDE SEQUENCE [LARGE SCALE GENOMIC DNA]</scope>
    <source>
        <strain evidence="2 3">RN1</strain>
    </source>
</reference>
<dbReference type="PROSITE" id="PS01094">
    <property type="entry name" value="UPF0076"/>
    <property type="match status" value="1"/>
</dbReference>
<dbReference type="InterPro" id="IPR006175">
    <property type="entry name" value="YjgF/YER057c/UK114"/>
</dbReference>
<organism evidence="2 3">
    <name type="scientific">Candidatus Neomicrothrix parvicella RN1</name>
    <dbReference type="NCBI Taxonomy" id="1229780"/>
    <lineage>
        <taxon>Bacteria</taxon>
        <taxon>Bacillati</taxon>
        <taxon>Actinomycetota</taxon>
        <taxon>Acidimicrobiia</taxon>
        <taxon>Acidimicrobiales</taxon>
        <taxon>Microthrixaceae</taxon>
        <taxon>Candidatus Neomicrothrix</taxon>
    </lineage>
</organism>
<evidence type="ECO:0000313" key="2">
    <source>
        <dbReference type="EMBL" id="CCM62966.1"/>
    </source>
</evidence>
<dbReference type="CDD" id="cd00448">
    <property type="entry name" value="YjgF_YER057c_UK114_family"/>
    <property type="match status" value="1"/>
</dbReference>
<dbReference type="RefSeq" id="WP_012224892.1">
    <property type="nucleotide sequence ID" value="NZ_HG422565.1"/>
</dbReference>
<keyword evidence="3" id="KW-1185">Reference proteome</keyword>
<name>R4Z103_9ACTN</name>
<dbReference type="PANTHER" id="PTHR11803">
    <property type="entry name" value="2-IMINOBUTANOATE/2-IMINOPROPANOATE DEAMINASE RIDA"/>
    <property type="match status" value="1"/>
</dbReference>
<comment type="caution">
    <text evidence="2">The sequence shown here is derived from an EMBL/GenBank/DDBJ whole genome shotgun (WGS) entry which is preliminary data.</text>
</comment>
<dbReference type="eggNOG" id="COG0251">
    <property type="taxonomic scope" value="Bacteria"/>
</dbReference>
<evidence type="ECO:0000256" key="1">
    <source>
        <dbReference type="ARBA" id="ARBA00010552"/>
    </source>
</evidence>
<dbReference type="EMBL" id="CANL01000007">
    <property type="protein sequence ID" value="CCM62966.1"/>
    <property type="molecule type" value="Genomic_DNA"/>
</dbReference>
<dbReference type="Pfam" id="PF01042">
    <property type="entry name" value="Ribonuc_L-PSP"/>
    <property type="match status" value="1"/>
</dbReference>
<dbReference type="HOGENOM" id="CLU_100715_7_1_11"/>
<dbReference type="FunFam" id="3.30.1330.40:FF:000001">
    <property type="entry name" value="L-PSP family endoribonuclease"/>
    <property type="match status" value="1"/>
</dbReference>
<dbReference type="SUPFAM" id="SSF55298">
    <property type="entry name" value="YjgF-like"/>
    <property type="match status" value="1"/>
</dbReference>
<dbReference type="Proteomes" id="UP000018291">
    <property type="component" value="Unassembled WGS sequence"/>
</dbReference>
<dbReference type="Gene3D" id="3.30.1330.40">
    <property type="entry name" value="RutC-like"/>
    <property type="match status" value="1"/>
</dbReference>
<dbReference type="OrthoDB" id="9815126at2"/>
<sequence>MTRRPITSPTASAVGPYSHGIEANGIVYCSGQTPVDPATGSLVVGDVAKRTGQCFDNLFGVLEAAGLGPEHVVKVNVFLTDMDDFDAMNRVYAARFAEPFPARSTIGVASLPLGSNIEIELIAQRG</sequence>
<dbReference type="STRING" id="1229780.BN381_150079"/>